<dbReference type="Proteomes" id="UP000190834">
    <property type="component" value="Unassembled WGS sequence"/>
</dbReference>
<feature type="signal peptide" evidence="1">
    <location>
        <begin position="1"/>
        <end position="22"/>
    </location>
</feature>
<dbReference type="PIRSF" id="PIRSF007010">
    <property type="entry name" value="UCP007010"/>
    <property type="match status" value="1"/>
</dbReference>
<dbReference type="OrthoDB" id="5891336at2"/>
<dbReference type="RefSeq" id="WP_078924545.1">
    <property type="nucleotide sequence ID" value="NZ_FUXB01000001.1"/>
</dbReference>
<dbReference type="InterPro" id="IPR016502">
    <property type="entry name" value="T2SSS_2"/>
</dbReference>
<keyword evidence="1" id="KW-0732">Signal</keyword>
<organism evidence="2 3">
    <name type="scientific">Vibrio cincinnatiensis DSM 19608</name>
    <dbReference type="NCBI Taxonomy" id="1123491"/>
    <lineage>
        <taxon>Bacteria</taxon>
        <taxon>Pseudomonadati</taxon>
        <taxon>Pseudomonadota</taxon>
        <taxon>Gammaproteobacteria</taxon>
        <taxon>Vibrionales</taxon>
        <taxon>Vibrionaceae</taxon>
        <taxon>Vibrio</taxon>
    </lineage>
</organism>
<dbReference type="PROSITE" id="PS51257">
    <property type="entry name" value="PROKAR_LIPOPROTEIN"/>
    <property type="match status" value="1"/>
</dbReference>
<reference evidence="3" key="1">
    <citation type="submission" date="2017-02" db="EMBL/GenBank/DDBJ databases">
        <authorList>
            <person name="Varghese N."/>
            <person name="Submissions S."/>
        </authorList>
    </citation>
    <scope>NUCLEOTIDE SEQUENCE [LARGE SCALE GENOMIC DNA]</scope>
    <source>
        <strain evidence="3">DSM 19608</strain>
    </source>
</reference>
<dbReference type="Gene3D" id="3.30.300.250">
    <property type="match status" value="1"/>
</dbReference>
<dbReference type="Pfam" id="PF16549">
    <property type="entry name" value="T2SSS_2"/>
    <property type="match status" value="1"/>
</dbReference>
<feature type="chain" id="PRO_5012843294" evidence="1">
    <location>
        <begin position="23"/>
        <end position="129"/>
    </location>
</feature>
<proteinExistence type="predicted"/>
<evidence type="ECO:0000256" key="1">
    <source>
        <dbReference type="SAM" id="SignalP"/>
    </source>
</evidence>
<gene>
    <name evidence="2" type="ORF">SAMN02745782_00132</name>
</gene>
<protein>
    <submittedName>
        <fullName evidence="2">Type II secretion system (T2SS) pilotin, S protein</fullName>
    </submittedName>
</protein>
<dbReference type="STRING" id="1123491.SAMN02745782_00132"/>
<dbReference type="GeneID" id="70583776"/>
<name>A0A1T4KCB5_VIBCI</name>
<dbReference type="EMBL" id="FUXB01000001">
    <property type="protein sequence ID" value="SJZ40026.1"/>
    <property type="molecule type" value="Genomic_DNA"/>
</dbReference>
<keyword evidence="3" id="KW-1185">Reference proteome</keyword>
<evidence type="ECO:0000313" key="2">
    <source>
        <dbReference type="EMBL" id="SJZ40026.1"/>
    </source>
</evidence>
<accession>A0A1T4KCB5</accession>
<evidence type="ECO:0000313" key="3">
    <source>
        <dbReference type="Proteomes" id="UP000190834"/>
    </source>
</evidence>
<dbReference type="AlphaFoldDB" id="A0A1T4KCB5"/>
<sequence length="129" mass="14180">MKKSLLSITSLAFLLLSGCSSTGDQQKHLELLAANRASVLNAELPIEQGPLNIMRASSKGTTIEMMMIYNTDQQGAQSITQVMDTSVQRFCSSTDIRANLDVGISYRLQVRNPRGQLMVDQIVTKSQCK</sequence>